<gene>
    <name evidence="9" type="primary">MYB52</name>
    <name evidence="9" type="ORF">CR513_09330</name>
</gene>
<dbReference type="EMBL" id="QJKJ01001644">
    <property type="protein sequence ID" value="RDY06649.1"/>
    <property type="molecule type" value="Genomic_DNA"/>
</dbReference>
<evidence type="ECO:0000259" key="8">
    <source>
        <dbReference type="PROSITE" id="PS51294"/>
    </source>
</evidence>
<evidence type="ECO:0000256" key="3">
    <source>
        <dbReference type="ARBA" id="ARBA00023015"/>
    </source>
</evidence>
<dbReference type="GO" id="GO:0000978">
    <property type="term" value="F:RNA polymerase II cis-regulatory region sequence-specific DNA binding"/>
    <property type="evidence" value="ECO:0007669"/>
    <property type="project" value="TreeGrafter"/>
</dbReference>
<reference evidence="9" key="1">
    <citation type="submission" date="2018-05" db="EMBL/GenBank/DDBJ databases">
        <title>Draft genome of Mucuna pruriens seed.</title>
        <authorList>
            <person name="Nnadi N.E."/>
            <person name="Vos R."/>
            <person name="Hasami M.H."/>
            <person name="Devisetty U.K."/>
            <person name="Aguiy J.C."/>
        </authorList>
    </citation>
    <scope>NUCLEOTIDE SEQUENCE [LARGE SCALE GENOMIC DNA]</scope>
    <source>
        <strain evidence="9">JCA_2017</strain>
    </source>
</reference>
<comment type="caution">
    <text evidence="9">The sequence shown here is derived from an EMBL/GenBank/DDBJ whole genome shotgun (WGS) entry which is preliminary data.</text>
</comment>
<evidence type="ECO:0000256" key="4">
    <source>
        <dbReference type="ARBA" id="ARBA00023125"/>
    </source>
</evidence>
<dbReference type="PANTHER" id="PTHR45614:SF221">
    <property type="entry name" value="MYB DOMAIN PROTEIN 110"/>
    <property type="match status" value="1"/>
</dbReference>
<dbReference type="OrthoDB" id="1407199at2759"/>
<dbReference type="Gene3D" id="1.10.10.60">
    <property type="entry name" value="Homeodomain-like"/>
    <property type="match status" value="2"/>
</dbReference>
<keyword evidence="3" id="KW-0805">Transcription regulation</keyword>
<dbReference type="CDD" id="cd00167">
    <property type="entry name" value="SANT"/>
    <property type="match status" value="2"/>
</dbReference>
<dbReference type="GO" id="GO:0005634">
    <property type="term" value="C:nucleus"/>
    <property type="evidence" value="ECO:0007669"/>
    <property type="project" value="UniProtKB-SubCell"/>
</dbReference>
<accession>A0A371HV33</accession>
<comment type="subcellular location">
    <subcellularLocation>
        <location evidence="1">Nucleus</location>
    </subcellularLocation>
</comment>
<feature type="domain" description="HTH myb-type" evidence="8">
    <location>
        <begin position="23"/>
        <end position="66"/>
    </location>
</feature>
<dbReference type="Proteomes" id="UP000257109">
    <property type="component" value="Unassembled WGS sequence"/>
</dbReference>
<dbReference type="InterPro" id="IPR050560">
    <property type="entry name" value="MYB_TF"/>
</dbReference>
<evidence type="ECO:0000256" key="2">
    <source>
        <dbReference type="ARBA" id="ARBA00022737"/>
    </source>
</evidence>
<keyword evidence="4" id="KW-0238">DNA-binding</keyword>
<proteinExistence type="predicted"/>
<keyword evidence="10" id="KW-1185">Reference proteome</keyword>
<dbReference type="SUPFAM" id="SSF46689">
    <property type="entry name" value="Homeodomain-like"/>
    <property type="match status" value="1"/>
</dbReference>
<dbReference type="PROSITE" id="PS51294">
    <property type="entry name" value="HTH_MYB"/>
    <property type="match status" value="2"/>
</dbReference>
<evidence type="ECO:0000313" key="10">
    <source>
        <dbReference type="Proteomes" id="UP000257109"/>
    </source>
</evidence>
<dbReference type="AlphaFoldDB" id="A0A371HV33"/>
<keyword evidence="5" id="KW-0539">Nucleus</keyword>
<dbReference type="InterPro" id="IPR001005">
    <property type="entry name" value="SANT/Myb"/>
</dbReference>
<sequence length="186" mass="21274">MAGISAADVDMANKYCPRVPHHWTRDEDEKLRQLVQQHGPRKWNSIASKIEGRSERSCRIRWVKHLDPKVNKSPFTDEEEERLLAAHELYGTRWSTIAKLFPGRTDNAVRNHWFIAKERKRRNDSNNSSSSNSLPHAQPHEPLFGSRNVLERSSSSSSLEKMSKDSGQKDIPLYDFLGVGVSDDGH</sequence>
<feature type="domain" description="Myb-like" evidence="7">
    <location>
        <begin position="23"/>
        <end position="66"/>
    </location>
</feature>
<dbReference type="InterPro" id="IPR009057">
    <property type="entry name" value="Homeodomain-like_sf"/>
</dbReference>
<feature type="non-terminal residue" evidence="9">
    <location>
        <position position="1"/>
    </location>
</feature>
<evidence type="ECO:0000256" key="6">
    <source>
        <dbReference type="SAM" id="MobiDB-lite"/>
    </source>
</evidence>
<dbReference type="PROSITE" id="PS50090">
    <property type="entry name" value="MYB_LIKE"/>
    <property type="match status" value="2"/>
</dbReference>
<keyword evidence="3" id="KW-0804">Transcription</keyword>
<organism evidence="9 10">
    <name type="scientific">Mucuna pruriens</name>
    <name type="common">Velvet bean</name>
    <name type="synonym">Dolichos pruriens</name>
    <dbReference type="NCBI Taxonomy" id="157652"/>
    <lineage>
        <taxon>Eukaryota</taxon>
        <taxon>Viridiplantae</taxon>
        <taxon>Streptophyta</taxon>
        <taxon>Embryophyta</taxon>
        <taxon>Tracheophyta</taxon>
        <taxon>Spermatophyta</taxon>
        <taxon>Magnoliopsida</taxon>
        <taxon>eudicotyledons</taxon>
        <taxon>Gunneridae</taxon>
        <taxon>Pentapetalae</taxon>
        <taxon>rosids</taxon>
        <taxon>fabids</taxon>
        <taxon>Fabales</taxon>
        <taxon>Fabaceae</taxon>
        <taxon>Papilionoideae</taxon>
        <taxon>50 kb inversion clade</taxon>
        <taxon>NPAAA clade</taxon>
        <taxon>indigoferoid/millettioid clade</taxon>
        <taxon>Phaseoleae</taxon>
        <taxon>Mucuna</taxon>
    </lineage>
</organism>
<dbReference type="FunFam" id="1.10.10.60:FF:000010">
    <property type="entry name" value="Transcriptional activator Myb isoform A"/>
    <property type="match status" value="1"/>
</dbReference>
<dbReference type="PANTHER" id="PTHR45614">
    <property type="entry name" value="MYB PROTEIN-RELATED"/>
    <property type="match status" value="1"/>
</dbReference>
<evidence type="ECO:0000313" key="9">
    <source>
        <dbReference type="EMBL" id="RDY06649.1"/>
    </source>
</evidence>
<protein>
    <submittedName>
        <fullName evidence="9">Transcription factor MYB52</fullName>
    </submittedName>
</protein>
<keyword evidence="2" id="KW-0677">Repeat</keyword>
<dbReference type="SMART" id="SM00717">
    <property type="entry name" value="SANT"/>
    <property type="match status" value="2"/>
</dbReference>
<dbReference type="InterPro" id="IPR017930">
    <property type="entry name" value="Myb_dom"/>
</dbReference>
<name>A0A371HV33_MUCPR</name>
<feature type="region of interest" description="Disordered" evidence="6">
    <location>
        <begin position="119"/>
        <end position="171"/>
    </location>
</feature>
<evidence type="ECO:0000256" key="1">
    <source>
        <dbReference type="ARBA" id="ARBA00004123"/>
    </source>
</evidence>
<feature type="domain" description="Myb-like" evidence="7">
    <location>
        <begin position="67"/>
        <end position="113"/>
    </location>
</feature>
<evidence type="ECO:0000256" key="5">
    <source>
        <dbReference type="ARBA" id="ARBA00023242"/>
    </source>
</evidence>
<feature type="domain" description="HTH myb-type" evidence="8">
    <location>
        <begin position="67"/>
        <end position="121"/>
    </location>
</feature>
<evidence type="ECO:0000259" key="7">
    <source>
        <dbReference type="PROSITE" id="PS50090"/>
    </source>
</evidence>
<dbReference type="Pfam" id="PF13921">
    <property type="entry name" value="Myb_DNA-bind_6"/>
    <property type="match status" value="1"/>
</dbReference>
<dbReference type="GO" id="GO:0000981">
    <property type="term" value="F:DNA-binding transcription factor activity, RNA polymerase II-specific"/>
    <property type="evidence" value="ECO:0007669"/>
    <property type="project" value="TreeGrafter"/>
</dbReference>